<proteinExistence type="predicted"/>
<evidence type="ECO:0000313" key="2">
    <source>
        <dbReference type="EMBL" id="ETE64191.1"/>
    </source>
</evidence>
<comment type="caution">
    <text evidence="2">The sequence shown here is derived from an EMBL/GenBank/DDBJ whole genome shotgun (WGS) entry which is preliminary data.</text>
</comment>
<protein>
    <submittedName>
        <fullName evidence="2">Pre-mRNA-splicing factor slu7</fullName>
    </submittedName>
</protein>
<dbReference type="Proteomes" id="UP000018936">
    <property type="component" value="Unassembled WGS sequence"/>
</dbReference>
<feature type="non-terminal residue" evidence="2">
    <location>
        <position position="1"/>
    </location>
</feature>
<feature type="compositionally biased region" description="Basic and acidic residues" evidence="1">
    <location>
        <begin position="45"/>
        <end position="62"/>
    </location>
</feature>
<accession>V8NQF4</accession>
<sequence length="62" mass="7436">MQLRAAYTKWCELPSSTTVTMFSSLSESYLRRCNPPREKGRKKEGRKEKKERKRTEERGRNE</sequence>
<evidence type="ECO:0000256" key="1">
    <source>
        <dbReference type="SAM" id="MobiDB-lite"/>
    </source>
</evidence>
<dbReference type="EMBL" id="AZIM01002361">
    <property type="protein sequence ID" value="ETE64191.1"/>
    <property type="molecule type" value="Genomic_DNA"/>
</dbReference>
<dbReference type="AlphaFoldDB" id="V8NQF4"/>
<keyword evidence="3" id="KW-1185">Reference proteome</keyword>
<evidence type="ECO:0000313" key="3">
    <source>
        <dbReference type="Proteomes" id="UP000018936"/>
    </source>
</evidence>
<name>V8NQF4_OPHHA</name>
<reference evidence="2 3" key="1">
    <citation type="journal article" date="2013" name="Proc. Natl. Acad. Sci. U.S.A.">
        <title>The king cobra genome reveals dynamic gene evolution and adaptation in the snake venom system.</title>
        <authorList>
            <person name="Vonk F.J."/>
            <person name="Casewell N.R."/>
            <person name="Henkel C.V."/>
            <person name="Heimberg A.M."/>
            <person name="Jansen H.J."/>
            <person name="McCleary R.J."/>
            <person name="Kerkkamp H.M."/>
            <person name="Vos R.A."/>
            <person name="Guerreiro I."/>
            <person name="Calvete J.J."/>
            <person name="Wuster W."/>
            <person name="Woods A.E."/>
            <person name="Logan J.M."/>
            <person name="Harrison R.A."/>
            <person name="Castoe T.A."/>
            <person name="de Koning A.P."/>
            <person name="Pollock D.D."/>
            <person name="Yandell M."/>
            <person name="Calderon D."/>
            <person name="Renjifo C."/>
            <person name="Currier R.B."/>
            <person name="Salgado D."/>
            <person name="Pla D."/>
            <person name="Sanz L."/>
            <person name="Hyder A.S."/>
            <person name="Ribeiro J.M."/>
            <person name="Arntzen J.W."/>
            <person name="van den Thillart G.E."/>
            <person name="Boetzer M."/>
            <person name="Pirovano W."/>
            <person name="Dirks R.P."/>
            <person name="Spaink H.P."/>
            <person name="Duboule D."/>
            <person name="McGlinn E."/>
            <person name="Kini R.M."/>
            <person name="Richardson M.K."/>
        </authorList>
    </citation>
    <scope>NUCLEOTIDE SEQUENCE</scope>
    <source>
        <tissue evidence="2">Blood</tissue>
    </source>
</reference>
<gene>
    <name evidence="2" type="primary">slu7</name>
    <name evidence="2" type="ORF">L345_10043</name>
</gene>
<organism evidence="2 3">
    <name type="scientific">Ophiophagus hannah</name>
    <name type="common">King cobra</name>
    <name type="synonym">Naja hannah</name>
    <dbReference type="NCBI Taxonomy" id="8665"/>
    <lineage>
        <taxon>Eukaryota</taxon>
        <taxon>Metazoa</taxon>
        <taxon>Chordata</taxon>
        <taxon>Craniata</taxon>
        <taxon>Vertebrata</taxon>
        <taxon>Euteleostomi</taxon>
        <taxon>Lepidosauria</taxon>
        <taxon>Squamata</taxon>
        <taxon>Bifurcata</taxon>
        <taxon>Unidentata</taxon>
        <taxon>Episquamata</taxon>
        <taxon>Toxicofera</taxon>
        <taxon>Serpentes</taxon>
        <taxon>Colubroidea</taxon>
        <taxon>Elapidae</taxon>
        <taxon>Elapinae</taxon>
        <taxon>Ophiophagus</taxon>
    </lineage>
</organism>
<feature type="region of interest" description="Disordered" evidence="1">
    <location>
        <begin position="25"/>
        <end position="62"/>
    </location>
</feature>